<dbReference type="RefSeq" id="WP_269835047.1">
    <property type="nucleotide sequence ID" value="NZ_JAPZLR010000008.1"/>
</dbReference>
<evidence type="ECO:0000313" key="2">
    <source>
        <dbReference type="Proteomes" id="UP001151018"/>
    </source>
</evidence>
<sequence length="232" mass="25387">MENLWPKNLLGDLSNSTPNDIATILEMQTLGLSSATGGLVVGRVRDRSDHSMRPASAWSLYIEPLDQPSKTYEFLVIRSANGQYPVVVQVYHLPMQLLKCDSKISLTKALTKIFADPQSRLVIRTFAEEALATGAVQRPQGETQAPSGRTIEIGPLFDTPDGSICNVSIFGMSGHLSDEMIQLLSSRNKRAVEPLNDRFVVTLSFVGSVKTTVSKEELDVILKQAARSLKGN</sequence>
<protein>
    <submittedName>
        <fullName evidence="1">Uncharacterized protein</fullName>
    </submittedName>
</protein>
<reference evidence="1" key="1">
    <citation type="submission" date="2022-12" db="EMBL/GenBank/DDBJ databases">
        <title>Draft genome sequences of 22 rhizogenic Agrobacterium biovar 1 strains, the causative agent of hairy root disease.</title>
        <authorList>
            <person name="Kim N."/>
            <person name="Vargas P."/>
            <person name="Rediers H."/>
        </authorList>
    </citation>
    <scope>NUCLEOTIDE SEQUENCE</scope>
    <source>
        <strain evidence="1">ST15.13.006</strain>
    </source>
</reference>
<name>A0A9X3KPF6_9HYPH</name>
<proteinExistence type="predicted"/>
<dbReference type="AlphaFoldDB" id="A0A9X3KPF6"/>
<comment type="caution">
    <text evidence="1">The sequence shown here is derived from an EMBL/GenBank/DDBJ whole genome shotgun (WGS) entry which is preliminary data.</text>
</comment>
<dbReference type="EMBL" id="JAPZLR010000008">
    <property type="protein sequence ID" value="MCZ7938537.1"/>
    <property type="molecule type" value="Genomic_DNA"/>
</dbReference>
<accession>A0A9X3KPF6</accession>
<evidence type="ECO:0000313" key="1">
    <source>
        <dbReference type="EMBL" id="MCZ7938537.1"/>
    </source>
</evidence>
<dbReference type="Proteomes" id="UP001151018">
    <property type="component" value="Unassembled WGS sequence"/>
</dbReference>
<gene>
    <name evidence="1" type="ORF">O9X88_13350</name>
</gene>
<organism evidence="1 2">
    <name type="scientific">Agrobacterium salinitolerans</name>
    <dbReference type="NCBI Taxonomy" id="1183413"/>
    <lineage>
        <taxon>Bacteria</taxon>
        <taxon>Pseudomonadati</taxon>
        <taxon>Pseudomonadota</taxon>
        <taxon>Alphaproteobacteria</taxon>
        <taxon>Hyphomicrobiales</taxon>
        <taxon>Rhizobiaceae</taxon>
        <taxon>Rhizobium/Agrobacterium group</taxon>
        <taxon>Agrobacterium</taxon>
    </lineage>
</organism>